<dbReference type="RefSeq" id="WP_114956741.1">
    <property type="nucleotide sequence ID" value="NZ_JBHSJF010000006.1"/>
</dbReference>
<keyword evidence="1" id="KW-0732">Signal</keyword>
<feature type="signal peptide" evidence="1">
    <location>
        <begin position="1"/>
        <end position="23"/>
    </location>
</feature>
<proteinExistence type="predicted"/>
<evidence type="ECO:0000313" key="2">
    <source>
        <dbReference type="EMBL" id="MFC5069046.1"/>
    </source>
</evidence>
<gene>
    <name evidence="2" type="ORF">ACFPFW_13595</name>
</gene>
<accession>A0ABV9Z2R7</accession>
<feature type="chain" id="PRO_5047382120" evidence="1">
    <location>
        <begin position="24"/>
        <end position="205"/>
    </location>
</feature>
<keyword evidence="3" id="KW-1185">Reference proteome</keyword>
<evidence type="ECO:0000256" key="1">
    <source>
        <dbReference type="SAM" id="SignalP"/>
    </source>
</evidence>
<name>A0ABV9Z2R7_9HYPH</name>
<sequence>MTRLSRLAAIAAIAAAVPLHANAVDRRFPDWPCVQARVGEISVATAWTGPSVEDALDIWDDDRQIADLVAHLAARRTPLDEAEKAAVEFVQNGNGDKQEKAKLLVAGLFDTLNRERLDVVNGLERLTRRQRDFATSIEADAARLRNLQSKPDADQKEVADLANRVEWATRIFEERRKSVRFACEVPVVIEQRFFALARAVQRVLD</sequence>
<comment type="caution">
    <text evidence="2">The sequence shown here is derived from an EMBL/GenBank/DDBJ whole genome shotgun (WGS) entry which is preliminary data.</text>
</comment>
<evidence type="ECO:0000313" key="3">
    <source>
        <dbReference type="Proteomes" id="UP001595796"/>
    </source>
</evidence>
<dbReference type="Proteomes" id="UP001595796">
    <property type="component" value="Unassembled WGS sequence"/>
</dbReference>
<protein>
    <submittedName>
        <fullName evidence="2">Uncharacterized protein</fullName>
    </submittedName>
</protein>
<reference evidence="3" key="1">
    <citation type="journal article" date="2019" name="Int. J. Syst. Evol. Microbiol.">
        <title>The Global Catalogue of Microorganisms (GCM) 10K type strain sequencing project: providing services to taxonomists for standard genome sequencing and annotation.</title>
        <authorList>
            <consortium name="The Broad Institute Genomics Platform"/>
            <consortium name="The Broad Institute Genome Sequencing Center for Infectious Disease"/>
            <person name="Wu L."/>
            <person name="Ma J."/>
        </authorList>
    </citation>
    <scope>NUCLEOTIDE SEQUENCE [LARGE SCALE GENOMIC DNA]</scope>
    <source>
        <strain evidence="3">CGMCC 1.16444</strain>
    </source>
</reference>
<dbReference type="EMBL" id="JBHSJF010000006">
    <property type="protein sequence ID" value="MFC5069046.1"/>
    <property type="molecule type" value="Genomic_DNA"/>
</dbReference>
<organism evidence="2 3">
    <name type="scientific">Flaviflagellibacter deserti</name>
    <dbReference type="NCBI Taxonomy" id="2267266"/>
    <lineage>
        <taxon>Bacteria</taxon>
        <taxon>Pseudomonadati</taxon>
        <taxon>Pseudomonadota</taxon>
        <taxon>Alphaproteobacteria</taxon>
        <taxon>Hyphomicrobiales</taxon>
        <taxon>Flaviflagellibacter</taxon>
    </lineage>
</organism>